<dbReference type="Proteomes" id="UP000321577">
    <property type="component" value="Unassembled WGS sequence"/>
</dbReference>
<evidence type="ECO:0000313" key="2">
    <source>
        <dbReference type="EMBL" id="GEP44540.1"/>
    </source>
</evidence>
<keyword evidence="3" id="KW-1185">Reference proteome</keyword>
<sequence>MKAITSRILLAIYLVLVGLTGVFHINLGSAGIIVPILALVAGILMLLGK</sequence>
<feature type="transmembrane region" description="Helical" evidence="1">
    <location>
        <begin position="31"/>
        <end position="48"/>
    </location>
</feature>
<name>A0A512MCS6_9BACT</name>
<dbReference type="RefSeq" id="WP_170266894.1">
    <property type="nucleotide sequence ID" value="NZ_BKAG01000031.1"/>
</dbReference>
<gene>
    <name evidence="2" type="ORF">BGE01nite_38310</name>
</gene>
<keyword evidence="1" id="KW-1133">Transmembrane helix</keyword>
<evidence type="ECO:0000313" key="3">
    <source>
        <dbReference type="Proteomes" id="UP000321577"/>
    </source>
</evidence>
<proteinExistence type="predicted"/>
<dbReference type="EMBL" id="BKAG01000031">
    <property type="protein sequence ID" value="GEP44540.1"/>
    <property type="molecule type" value="Genomic_DNA"/>
</dbReference>
<evidence type="ECO:0000256" key="1">
    <source>
        <dbReference type="SAM" id="Phobius"/>
    </source>
</evidence>
<keyword evidence="1" id="KW-0472">Membrane</keyword>
<organism evidence="2 3">
    <name type="scientific">Brevifollis gellanilyticus</name>
    <dbReference type="NCBI Taxonomy" id="748831"/>
    <lineage>
        <taxon>Bacteria</taxon>
        <taxon>Pseudomonadati</taxon>
        <taxon>Verrucomicrobiota</taxon>
        <taxon>Verrucomicrobiia</taxon>
        <taxon>Verrucomicrobiales</taxon>
        <taxon>Verrucomicrobiaceae</taxon>
    </lineage>
</organism>
<accession>A0A512MCS6</accession>
<protein>
    <submittedName>
        <fullName evidence="2">Uncharacterized protein</fullName>
    </submittedName>
</protein>
<feature type="transmembrane region" description="Helical" evidence="1">
    <location>
        <begin position="7"/>
        <end position="25"/>
    </location>
</feature>
<comment type="caution">
    <text evidence="2">The sequence shown here is derived from an EMBL/GenBank/DDBJ whole genome shotgun (WGS) entry which is preliminary data.</text>
</comment>
<reference evidence="2 3" key="1">
    <citation type="submission" date="2019-07" db="EMBL/GenBank/DDBJ databases">
        <title>Whole genome shotgun sequence of Brevifollis gellanilyticus NBRC 108608.</title>
        <authorList>
            <person name="Hosoyama A."/>
            <person name="Uohara A."/>
            <person name="Ohji S."/>
            <person name="Ichikawa N."/>
        </authorList>
    </citation>
    <scope>NUCLEOTIDE SEQUENCE [LARGE SCALE GENOMIC DNA]</scope>
    <source>
        <strain evidence="2 3">NBRC 108608</strain>
    </source>
</reference>
<keyword evidence="1" id="KW-0812">Transmembrane</keyword>
<dbReference type="AlphaFoldDB" id="A0A512MCS6"/>